<evidence type="ECO:0000313" key="7">
    <source>
        <dbReference type="EMBL" id="OCK75775.1"/>
    </source>
</evidence>
<dbReference type="InterPro" id="IPR002938">
    <property type="entry name" value="FAD-bd"/>
</dbReference>
<accession>A0A8E2E1R0</accession>
<proteinExistence type="inferred from homology"/>
<keyword evidence="3" id="KW-0274">FAD</keyword>
<dbReference type="Pfam" id="PF01494">
    <property type="entry name" value="FAD_binding_3"/>
    <property type="match status" value="1"/>
</dbReference>
<feature type="transmembrane region" description="Helical" evidence="5">
    <location>
        <begin position="194"/>
        <end position="216"/>
    </location>
</feature>
<dbReference type="GO" id="GO:0071949">
    <property type="term" value="F:FAD binding"/>
    <property type="evidence" value="ECO:0007669"/>
    <property type="project" value="InterPro"/>
</dbReference>
<evidence type="ECO:0000259" key="6">
    <source>
        <dbReference type="Pfam" id="PF01494"/>
    </source>
</evidence>
<reference evidence="7 8" key="1">
    <citation type="journal article" date="2016" name="Nat. Commun.">
        <title>Ectomycorrhizal ecology is imprinted in the genome of the dominant symbiotic fungus Cenococcum geophilum.</title>
        <authorList>
            <consortium name="DOE Joint Genome Institute"/>
            <person name="Peter M."/>
            <person name="Kohler A."/>
            <person name="Ohm R.A."/>
            <person name="Kuo A."/>
            <person name="Krutzmann J."/>
            <person name="Morin E."/>
            <person name="Arend M."/>
            <person name="Barry K.W."/>
            <person name="Binder M."/>
            <person name="Choi C."/>
            <person name="Clum A."/>
            <person name="Copeland A."/>
            <person name="Grisel N."/>
            <person name="Haridas S."/>
            <person name="Kipfer T."/>
            <person name="LaButti K."/>
            <person name="Lindquist E."/>
            <person name="Lipzen A."/>
            <person name="Maire R."/>
            <person name="Meier B."/>
            <person name="Mihaltcheva S."/>
            <person name="Molinier V."/>
            <person name="Murat C."/>
            <person name="Poggeler S."/>
            <person name="Quandt C.A."/>
            <person name="Sperisen C."/>
            <person name="Tritt A."/>
            <person name="Tisserant E."/>
            <person name="Crous P.W."/>
            <person name="Henrissat B."/>
            <person name="Nehls U."/>
            <person name="Egli S."/>
            <person name="Spatafora J.W."/>
            <person name="Grigoriev I.V."/>
            <person name="Martin F.M."/>
        </authorList>
    </citation>
    <scope>NUCLEOTIDE SEQUENCE [LARGE SCALE GENOMIC DNA]</scope>
    <source>
        <strain evidence="7 8">CBS 459.81</strain>
    </source>
</reference>
<dbReference type="AlphaFoldDB" id="A0A8E2E1R0"/>
<evidence type="ECO:0000256" key="3">
    <source>
        <dbReference type="ARBA" id="ARBA00022827"/>
    </source>
</evidence>
<sequence length="217" mass="24188">MSSQFRIIAVGAGVAGLTASHVLQKAEGILKHWYYGRTVLAGDSVHKITPNIALGGNSTMESVVVLSNHLRRMLDAHDGGKPSRATLSKVFAAYQKEREPRMKEIMDFSGLITRLQAWDSILLKFLANWIIPYQPDVKIADQLGDIVKKAPKLEFTELENFEVGRVKWEDENIVMVKKVPVKDGSASTSTFMQFFGGMTALLSLLYVMNCFPSLYFS</sequence>
<keyword evidence="5" id="KW-0812">Transmembrane</keyword>
<dbReference type="Proteomes" id="UP000250266">
    <property type="component" value="Unassembled WGS sequence"/>
</dbReference>
<name>A0A8E2E1R0_9PEZI</name>
<evidence type="ECO:0000256" key="4">
    <source>
        <dbReference type="ARBA" id="ARBA00023002"/>
    </source>
</evidence>
<protein>
    <recommendedName>
        <fullName evidence="6">FAD-binding domain-containing protein</fullName>
    </recommendedName>
</protein>
<keyword evidence="5" id="KW-0472">Membrane</keyword>
<dbReference type="InterPro" id="IPR050562">
    <property type="entry name" value="FAD_mOase_fung"/>
</dbReference>
<keyword evidence="2" id="KW-0285">Flavoprotein</keyword>
<dbReference type="OrthoDB" id="2431938at2759"/>
<dbReference type="EMBL" id="KV745275">
    <property type="protein sequence ID" value="OCK75775.1"/>
    <property type="molecule type" value="Genomic_DNA"/>
</dbReference>
<evidence type="ECO:0000256" key="2">
    <source>
        <dbReference type="ARBA" id="ARBA00022630"/>
    </source>
</evidence>
<dbReference type="PANTHER" id="PTHR47356">
    <property type="entry name" value="FAD-DEPENDENT MONOOXYGENASE ASQG-RELATED"/>
    <property type="match status" value="1"/>
</dbReference>
<comment type="similarity">
    <text evidence="1">Belongs to the paxM FAD-dependent monooxygenase family.</text>
</comment>
<gene>
    <name evidence="7" type="ORF">K432DRAFT_429183</name>
</gene>
<dbReference type="Gene3D" id="3.50.50.60">
    <property type="entry name" value="FAD/NAD(P)-binding domain"/>
    <property type="match status" value="1"/>
</dbReference>
<dbReference type="SUPFAM" id="SSF51905">
    <property type="entry name" value="FAD/NAD(P)-binding domain"/>
    <property type="match status" value="1"/>
</dbReference>
<keyword evidence="5" id="KW-1133">Transmembrane helix</keyword>
<organism evidence="7 8">
    <name type="scientific">Lepidopterella palustris CBS 459.81</name>
    <dbReference type="NCBI Taxonomy" id="1314670"/>
    <lineage>
        <taxon>Eukaryota</taxon>
        <taxon>Fungi</taxon>
        <taxon>Dikarya</taxon>
        <taxon>Ascomycota</taxon>
        <taxon>Pezizomycotina</taxon>
        <taxon>Dothideomycetes</taxon>
        <taxon>Pleosporomycetidae</taxon>
        <taxon>Mytilinidiales</taxon>
        <taxon>Argynnaceae</taxon>
        <taxon>Lepidopterella</taxon>
    </lineage>
</organism>
<keyword evidence="4" id="KW-0560">Oxidoreductase</keyword>
<dbReference type="InterPro" id="IPR036188">
    <property type="entry name" value="FAD/NAD-bd_sf"/>
</dbReference>
<feature type="domain" description="FAD-binding" evidence="6">
    <location>
        <begin position="29"/>
        <end position="109"/>
    </location>
</feature>
<keyword evidence="8" id="KW-1185">Reference proteome</keyword>
<evidence type="ECO:0000256" key="1">
    <source>
        <dbReference type="ARBA" id="ARBA00007992"/>
    </source>
</evidence>
<evidence type="ECO:0000313" key="8">
    <source>
        <dbReference type="Proteomes" id="UP000250266"/>
    </source>
</evidence>
<dbReference type="PANTHER" id="PTHR47356:SF2">
    <property type="entry name" value="FAD-BINDING DOMAIN-CONTAINING PROTEIN-RELATED"/>
    <property type="match status" value="1"/>
</dbReference>
<evidence type="ECO:0000256" key="5">
    <source>
        <dbReference type="SAM" id="Phobius"/>
    </source>
</evidence>
<dbReference type="GO" id="GO:0004497">
    <property type="term" value="F:monooxygenase activity"/>
    <property type="evidence" value="ECO:0007669"/>
    <property type="project" value="InterPro"/>
</dbReference>